<comment type="subcellular location">
    <subcellularLocation>
        <location evidence="1">Cell membrane</location>
        <topology evidence="1">Multi-pass membrane protein</topology>
    </subcellularLocation>
</comment>
<evidence type="ECO:0000256" key="6">
    <source>
        <dbReference type="SAM" id="Phobius"/>
    </source>
</evidence>
<sequence length="236" mass="26667">MNQTLVTQANFVSLSALLFKRFWLLLVAASVFGAAALYVFQLSATERYQATAVVTLTDWQTERLTRRDDPADKNPANVGGASADEMSRALVLLKDADFFQSLSHSANAEQLSVEHKRRGNLVTLKWNSSSAQSAAAELTSVLTQWDKLWRMQFLQQKQQQLQNLQQLKSSELVKQQQHQLQFEVEYAQQAEPFALKQLQSPKASESSLRPALWLMLVFGALLGFSCAFILLMLWRL</sequence>
<accession>A0A5C8LTQ7</accession>
<dbReference type="InterPro" id="IPR003856">
    <property type="entry name" value="LPS_length_determ_N"/>
</dbReference>
<name>A0A5C8LTQ7_9GAMM</name>
<evidence type="ECO:0000313" key="8">
    <source>
        <dbReference type="EMBL" id="TXK79654.1"/>
    </source>
</evidence>
<dbReference type="Pfam" id="PF02706">
    <property type="entry name" value="Wzz"/>
    <property type="match status" value="1"/>
</dbReference>
<comment type="caution">
    <text evidence="8">The sequence shown here is derived from an EMBL/GenBank/DDBJ whole genome shotgun (WGS) entry which is preliminary data.</text>
</comment>
<dbReference type="RefSeq" id="WP_147904744.1">
    <property type="nucleotide sequence ID" value="NZ_BAAAGC010000014.1"/>
</dbReference>
<dbReference type="AlphaFoldDB" id="A0A5C8LTQ7"/>
<feature type="transmembrane region" description="Helical" evidence="6">
    <location>
        <begin position="211"/>
        <end position="234"/>
    </location>
</feature>
<evidence type="ECO:0000256" key="1">
    <source>
        <dbReference type="ARBA" id="ARBA00004651"/>
    </source>
</evidence>
<evidence type="ECO:0000256" key="5">
    <source>
        <dbReference type="ARBA" id="ARBA00023136"/>
    </source>
</evidence>
<reference evidence="8 9" key="1">
    <citation type="submission" date="2019-08" db="EMBL/GenBank/DDBJ databases">
        <title>Draft genome analysis of Rheinheimera tangshanensis isolated from the roots of fresh rice plants (Oryza sativa).</title>
        <authorList>
            <person name="Yu Q."/>
            <person name="Qi Y."/>
            <person name="Zhang H."/>
            <person name="Pu J."/>
        </authorList>
    </citation>
    <scope>NUCLEOTIDE SEQUENCE [LARGE SCALE GENOMIC DNA]</scope>
    <source>
        <strain evidence="8 9">JA3-B52</strain>
    </source>
</reference>
<protein>
    <recommendedName>
        <fullName evidence="7">Polysaccharide chain length determinant N-terminal domain-containing protein</fullName>
    </recommendedName>
</protein>
<feature type="transmembrane region" description="Helical" evidence="6">
    <location>
        <begin position="22"/>
        <end position="40"/>
    </location>
</feature>
<keyword evidence="3 6" id="KW-0812">Transmembrane</keyword>
<evidence type="ECO:0000259" key="7">
    <source>
        <dbReference type="Pfam" id="PF02706"/>
    </source>
</evidence>
<organism evidence="8 9">
    <name type="scientific">Rheinheimera tangshanensis</name>
    <dbReference type="NCBI Taxonomy" id="400153"/>
    <lineage>
        <taxon>Bacteria</taxon>
        <taxon>Pseudomonadati</taxon>
        <taxon>Pseudomonadota</taxon>
        <taxon>Gammaproteobacteria</taxon>
        <taxon>Chromatiales</taxon>
        <taxon>Chromatiaceae</taxon>
        <taxon>Rheinheimera</taxon>
    </lineage>
</organism>
<feature type="domain" description="Polysaccharide chain length determinant N-terminal" evidence="7">
    <location>
        <begin position="11"/>
        <end position="62"/>
    </location>
</feature>
<evidence type="ECO:0000256" key="4">
    <source>
        <dbReference type="ARBA" id="ARBA00022989"/>
    </source>
</evidence>
<dbReference type="OrthoDB" id="5765297at2"/>
<proteinExistence type="predicted"/>
<evidence type="ECO:0000313" key="9">
    <source>
        <dbReference type="Proteomes" id="UP000321814"/>
    </source>
</evidence>
<evidence type="ECO:0000256" key="3">
    <source>
        <dbReference type="ARBA" id="ARBA00022692"/>
    </source>
</evidence>
<keyword evidence="4 6" id="KW-1133">Transmembrane helix</keyword>
<keyword evidence="5 6" id="KW-0472">Membrane</keyword>
<dbReference type="Proteomes" id="UP000321814">
    <property type="component" value="Unassembled WGS sequence"/>
</dbReference>
<evidence type="ECO:0000256" key="2">
    <source>
        <dbReference type="ARBA" id="ARBA00022475"/>
    </source>
</evidence>
<dbReference type="GO" id="GO:0005886">
    <property type="term" value="C:plasma membrane"/>
    <property type="evidence" value="ECO:0007669"/>
    <property type="project" value="UniProtKB-SubCell"/>
</dbReference>
<gene>
    <name evidence="8" type="ORF">FU839_13200</name>
</gene>
<keyword evidence="2" id="KW-1003">Cell membrane</keyword>
<dbReference type="EMBL" id="VRLR01000009">
    <property type="protein sequence ID" value="TXK79654.1"/>
    <property type="molecule type" value="Genomic_DNA"/>
</dbReference>
<keyword evidence="9" id="KW-1185">Reference proteome</keyword>